<proteinExistence type="predicted"/>
<sequence>MVPAAVEVVHVMGMVAVSTMLPTFTALKAAGEGLTVHTVEGTAEEGTAARPSADAAAHTTRADLLMLFFMTRSP</sequence>
<accession>A0ABP9IRM1</accession>
<gene>
    <name evidence="1" type="ORF">GCM10023257_59690</name>
</gene>
<organism evidence="1 2">
    <name type="scientific">Streptomyces hyderabadensis</name>
    <dbReference type="NCBI Taxonomy" id="598549"/>
    <lineage>
        <taxon>Bacteria</taxon>
        <taxon>Bacillati</taxon>
        <taxon>Actinomycetota</taxon>
        <taxon>Actinomycetes</taxon>
        <taxon>Kitasatosporales</taxon>
        <taxon>Streptomycetaceae</taxon>
        <taxon>Streptomyces</taxon>
    </lineage>
</organism>
<name>A0ABP9IRM1_9ACTN</name>
<evidence type="ECO:0000313" key="1">
    <source>
        <dbReference type="EMBL" id="GAA5005963.1"/>
    </source>
</evidence>
<reference evidence="2" key="1">
    <citation type="journal article" date="2019" name="Int. J. Syst. Evol. Microbiol.">
        <title>The Global Catalogue of Microorganisms (GCM) 10K type strain sequencing project: providing services to taxonomists for standard genome sequencing and annotation.</title>
        <authorList>
            <consortium name="The Broad Institute Genomics Platform"/>
            <consortium name="The Broad Institute Genome Sequencing Center for Infectious Disease"/>
            <person name="Wu L."/>
            <person name="Ma J."/>
        </authorList>
    </citation>
    <scope>NUCLEOTIDE SEQUENCE [LARGE SCALE GENOMIC DNA]</scope>
    <source>
        <strain evidence="2">JCM 17657</strain>
    </source>
</reference>
<dbReference type="Proteomes" id="UP001500610">
    <property type="component" value="Unassembled WGS sequence"/>
</dbReference>
<keyword evidence="2" id="KW-1185">Reference proteome</keyword>
<dbReference type="EMBL" id="BAABIV010000029">
    <property type="protein sequence ID" value="GAA5005963.1"/>
    <property type="molecule type" value="Genomic_DNA"/>
</dbReference>
<protein>
    <submittedName>
        <fullName evidence="1">Uncharacterized protein</fullName>
    </submittedName>
</protein>
<comment type="caution">
    <text evidence="1">The sequence shown here is derived from an EMBL/GenBank/DDBJ whole genome shotgun (WGS) entry which is preliminary data.</text>
</comment>
<evidence type="ECO:0000313" key="2">
    <source>
        <dbReference type="Proteomes" id="UP001500610"/>
    </source>
</evidence>